<dbReference type="InterPro" id="IPR015915">
    <property type="entry name" value="Kelch-typ_b-propeller"/>
</dbReference>
<comment type="caution">
    <text evidence="1">The sequence shown here is derived from an EMBL/GenBank/DDBJ whole genome shotgun (WGS) entry which is preliminary data.</text>
</comment>
<sequence length="137" mass="15439">MSNWISCYHPSTNSWHRLTTIPGLLENQVIKSFAMVSLGETIYVIGGRHYYKAFGDGPDDNYVQEMRLGGVRSSVLKYDTRVDTWSTCARGQTTLDSAEGTSFAEIYDPVKDEWESLPNMSTLRYKSVAVAWQGNVD</sequence>
<dbReference type="Proteomes" id="UP000826656">
    <property type="component" value="Unassembled WGS sequence"/>
</dbReference>
<organism evidence="1 2">
    <name type="scientific">Solanum tuberosum</name>
    <name type="common">Potato</name>
    <dbReference type="NCBI Taxonomy" id="4113"/>
    <lineage>
        <taxon>Eukaryota</taxon>
        <taxon>Viridiplantae</taxon>
        <taxon>Streptophyta</taxon>
        <taxon>Embryophyta</taxon>
        <taxon>Tracheophyta</taxon>
        <taxon>Spermatophyta</taxon>
        <taxon>Magnoliopsida</taxon>
        <taxon>eudicotyledons</taxon>
        <taxon>Gunneridae</taxon>
        <taxon>Pentapetalae</taxon>
        <taxon>asterids</taxon>
        <taxon>lamiids</taxon>
        <taxon>Solanales</taxon>
        <taxon>Solanaceae</taxon>
        <taxon>Solanoideae</taxon>
        <taxon>Solaneae</taxon>
        <taxon>Solanum</taxon>
    </lineage>
</organism>
<protein>
    <recommendedName>
        <fullName evidence="3">Kelch repeat-containing F-box family protein</fullName>
    </recommendedName>
</protein>
<evidence type="ECO:0000313" key="2">
    <source>
        <dbReference type="Proteomes" id="UP000826656"/>
    </source>
</evidence>
<dbReference type="Gene3D" id="2.120.10.80">
    <property type="entry name" value="Kelch-type beta propeller"/>
    <property type="match status" value="1"/>
</dbReference>
<proteinExistence type="predicted"/>
<keyword evidence="2" id="KW-1185">Reference proteome</keyword>
<dbReference type="InterPro" id="IPR006652">
    <property type="entry name" value="Kelch_1"/>
</dbReference>
<reference evidence="1 2" key="1">
    <citation type="journal article" date="2021" name="bioRxiv">
        <title>Chromosome-scale and haplotype-resolved genome assembly of a tetraploid potato cultivar.</title>
        <authorList>
            <person name="Sun H."/>
            <person name="Jiao W.-B."/>
            <person name="Krause K."/>
            <person name="Campoy J.A."/>
            <person name="Goel M."/>
            <person name="Folz-Donahue K."/>
            <person name="Kukat C."/>
            <person name="Huettel B."/>
            <person name="Schneeberger K."/>
        </authorList>
    </citation>
    <scope>NUCLEOTIDE SEQUENCE [LARGE SCALE GENOMIC DNA]</scope>
    <source>
        <strain evidence="1">SolTubOtavaFocal</strain>
        <tissue evidence="1">Leaves</tissue>
    </source>
</reference>
<dbReference type="SUPFAM" id="SSF117281">
    <property type="entry name" value="Kelch motif"/>
    <property type="match status" value="1"/>
</dbReference>
<evidence type="ECO:0008006" key="3">
    <source>
        <dbReference type="Google" id="ProtNLM"/>
    </source>
</evidence>
<name>A0ABQ7UBP0_SOLTU</name>
<dbReference type="Pfam" id="PF01344">
    <property type="entry name" value="Kelch_1"/>
    <property type="match status" value="1"/>
</dbReference>
<dbReference type="PANTHER" id="PTHR47365:SF2">
    <property type="entry name" value="KELCH-LIKE PROTEIN 23"/>
    <property type="match status" value="1"/>
</dbReference>
<dbReference type="PANTHER" id="PTHR47365">
    <property type="entry name" value="PLANT PROTEIN, PUTATIVE-RELATED"/>
    <property type="match status" value="1"/>
</dbReference>
<evidence type="ECO:0000313" key="1">
    <source>
        <dbReference type="EMBL" id="KAH0743918.1"/>
    </source>
</evidence>
<gene>
    <name evidence="1" type="ORF">KY290_031911</name>
</gene>
<dbReference type="EMBL" id="JAIVGD010000023">
    <property type="protein sequence ID" value="KAH0743918.1"/>
    <property type="molecule type" value="Genomic_DNA"/>
</dbReference>
<accession>A0ABQ7UBP0</accession>